<reference evidence="1" key="1">
    <citation type="journal article" date="2015" name="Nature">
        <title>Complex archaea that bridge the gap between prokaryotes and eukaryotes.</title>
        <authorList>
            <person name="Spang A."/>
            <person name="Saw J.H."/>
            <person name="Jorgensen S.L."/>
            <person name="Zaremba-Niedzwiedzka K."/>
            <person name="Martijn J."/>
            <person name="Lind A.E."/>
            <person name="van Eijk R."/>
            <person name="Schleper C."/>
            <person name="Guy L."/>
            <person name="Ettema T.J."/>
        </authorList>
    </citation>
    <scope>NUCLEOTIDE SEQUENCE</scope>
</reference>
<dbReference type="AlphaFoldDB" id="A0A0F9MKZ8"/>
<evidence type="ECO:0000313" key="1">
    <source>
        <dbReference type="EMBL" id="KKM69862.1"/>
    </source>
</evidence>
<evidence type="ECO:0008006" key="2">
    <source>
        <dbReference type="Google" id="ProtNLM"/>
    </source>
</evidence>
<name>A0A0F9MKZ8_9ZZZZ</name>
<accession>A0A0F9MKZ8</accession>
<comment type="caution">
    <text evidence="1">The sequence shown here is derived from an EMBL/GenBank/DDBJ whole genome shotgun (WGS) entry which is preliminary data.</text>
</comment>
<dbReference type="EMBL" id="LAZR01009917">
    <property type="protein sequence ID" value="KKM69862.1"/>
    <property type="molecule type" value="Genomic_DNA"/>
</dbReference>
<proteinExistence type="predicted"/>
<gene>
    <name evidence="1" type="ORF">LCGC14_1446500</name>
</gene>
<sequence length="180" mass="21008">MDKRYAKQYDDYSCGPIAIFNALIALGHTPNSNRWIYKRCDPNPDYGTLYTTFDRTLCEWLPSTVQCEYIKCPEYKTIRDHIKAGGVAIICEHWQESAVKYGEHYYTIIDIDNDKFLVANRNETVGKIVQLISARDLKVSLIQHKLDAYPPNCQHETVEDDLIYPTAWLLSKKKSRKRKR</sequence>
<organism evidence="1">
    <name type="scientific">marine sediment metagenome</name>
    <dbReference type="NCBI Taxonomy" id="412755"/>
    <lineage>
        <taxon>unclassified sequences</taxon>
        <taxon>metagenomes</taxon>
        <taxon>ecological metagenomes</taxon>
    </lineage>
</organism>
<protein>
    <recommendedName>
        <fullName evidence="2">Peptidase C39-like domain-containing protein</fullName>
    </recommendedName>
</protein>